<gene>
    <name evidence="1" type="ORF">NBRC116585_02960</name>
</gene>
<protein>
    <recommendedName>
        <fullName evidence="3">ABC transmembrane type-1 domain-containing protein</fullName>
    </recommendedName>
</protein>
<sequence length="57" mass="6557">MYFGELITTMWLFMAALRPTDFLLSIGSEFILIRSIYYEKVSALGGRVYQAIYDALP</sequence>
<evidence type="ECO:0000313" key="2">
    <source>
        <dbReference type="Proteomes" id="UP001481413"/>
    </source>
</evidence>
<name>A0ABP9ZVR7_9GAMM</name>
<keyword evidence="2" id="KW-1185">Reference proteome</keyword>
<reference evidence="1 2" key="1">
    <citation type="submission" date="2024-04" db="EMBL/GenBank/DDBJ databases">
        <title>Draft genome sequence of Thalassolituus maritimus NBRC 116585.</title>
        <authorList>
            <person name="Miyakawa T."/>
            <person name="Kusuya Y."/>
            <person name="Miura T."/>
        </authorList>
    </citation>
    <scope>NUCLEOTIDE SEQUENCE [LARGE SCALE GENOMIC DNA]</scope>
    <source>
        <strain evidence="1 2">5NW40-0001</strain>
    </source>
</reference>
<dbReference type="EMBL" id="BAABWH010000001">
    <property type="protein sequence ID" value="GAA6144179.1"/>
    <property type="molecule type" value="Genomic_DNA"/>
</dbReference>
<comment type="caution">
    <text evidence="1">The sequence shown here is derived from an EMBL/GenBank/DDBJ whole genome shotgun (WGS) entry which is preliminary data.</text>
</comment>
<dbReference type="Proteomes" id="UP001481413">
    <property type="component" value="Unassembled WGS sequence"/>
</dbReference>
<proteinExistence type="predicted"/>
<organism evidence="1 2">
    <name type="scientific">Thalassolituus maritimus</name>
    <dbReference type="NCBI Taxonomy" id="484498"/>
    <lineage>
        <taxon>Bacteria</taxon>
        <taxon>Pseudomonadati</taxon>
        <taxon>Pseudomonadota</taxon>
        <taxon>Gammaproteobacteria</taxon>
        <taxon>Oceanospirillales</taxon>
        <taxon>Oceanospirillaceae</taxon>
        <taxon>Thalassolituus</taxon>
    </lineage>
</organism>
<accession>A0ABP9ZVR7</accession>
<evidence type="ECO:0000313" key="1">
    <source>
        <dbReference type="EMBL" id="GAA6144179.1"/>
    </source>
</evidence>
<evidence type="ECO:0008006" key="3">
    <source>
        <dbReference type="Google" id="ProtNLM"/>
    </source>
</evidence>